<dbReference type="CDD" id="cd00090">
    <property type="entry name" value="HTH_ARSR"/>
    <property type="match status" value="1"/>
</dbReference>
<evidence type="ECO:0000259" key="4">
    <source>
        <dbReference type="PROSITE" id="PS50956"/>
    </source>
</evidence>
<gene>
    <name evidence="5" type="ORF">C8N31_107107</name>
</gene>
<comment type="caution">
    <text evidence="5">The sequence shown here is derived from an EMBL/GenBank/DDBJ whole genome shotgun (WGS) entry which is preliminary data.</text>
</comment>
<evidence type="ECO:0000313" key="6">
    <source>
        <dbReference type="Proteomes" id="UP000244092"/>
    </source>
</evidence>
<dbReference type="SUPFAM" id="SSF54909">
    <property type="entry name" value="Dimeric alpha+beta barrel"/>
    <property type="match status" value="1"/>
</dbReference>
<reference evidence="5 6" key="1">
    <citation type="submission" date="2018-04" db="EMBL/GenBank/DDBJ databases">
        <title>Genomic Encyclopedia of Archaeal and Bacterial Type Strains, Phase II (KMG-II): from individual species to whole genera.</title>
        <authorList>
            <person name="Goeker M."/>
        </authorList>
    </citation>
    <scope>NUCLEOTIDE SEQUENCE [LARGE SCALE GENOMIC DNA]</scope>
    <source>
        <strain evidence="5 6">DSM 12244</strain>
    </source>
</reference>
<dbReference type="PRINTS" id="PR00033">
    <property type="entry name" value="HTHASNC"/>
</dbReference>
<dbReference type="InterPro" id="IPR036388">
    <property type="entry name" value="WH-like_DNA-bd_sf"/>
</dbReference>
<proteinExistence type="predicted"/>
<evidence type="ECO:0000313" key="5">
    <source>
        <dbReference type="EMBL" id="PTX73406.1"/>
    </source>
</evidence>
<evidence type="ECO:0000256" key="2">
    <source>
        <dbReference type="ARBA" id="ARBA00023125"/>
    </source>
</evidence>
<keyword evidence="3" id="KW-0804">Transcription</keyword>
<dbReference type="PANTHER" id="PTHR30154:SF34">
    <property type="entry name" value="TRANSCRIPTIONAL REGULATOR AZLB"/>
    <property type="match status" value="1"/>
</dbReference>
<feature type="domain" description="HTH asnC-type" evidence="4">
    <location>
        <begin position="1"/>
        <end position="62"/>
    </location>
</feature>
<dbReference type="OrthoDB" id="7856348at2"/>
<dbReference type="PROSITE" id="PS50956">
    <property type="entry name" value="HTH_ASNC_2"/>
    <property type="match status" value="1"/>
</dbReference>
<dbReference type="InterPro" id="IPR019885">
    <property type="entry name" value="Tscrpt_reg_HTH_AsnC-type_CS"/>
</dbReference>
<dbReference type="Pfam" id="PF13412">
    <property type="entry name" value="HTH_24"/>
    <property type="match status" value="1"/>
</dbReference>
<dbReference type="Gene3D" id="1.10.10.10">
    <property type="entry name" value="Winged helix-like DNA-binding domain superfamily/Winged helix DNA-binding domain"/>
    <property type="match status" value="1"/>
</dbReference>
<accession>A0A2T6CD16</accession>
<dbReference type="SUPFAM" id="SSF46785">
    <property type="entry name" value="Winged helix' DNA-binding domain"/>
    <property type="match status" value="1"/>
</dbReference>
<dbReference type="PROSITE" id="PS00519">
    <property type="entry name" value="HTH_ASNC_1"/>
    <property type="match status" value="1"/>
</dbReference>
<dbReference type="RefSeq" id="WP_025046294.1">
    <property type="nucleotide sequence ID" value="NZ_QBKU01000007.1"/>
</dbReference>
<dbReference type="Proteomes" id="UP000244092">
    <property type="component" value="Unassembled WGS sequence"/>
</dbReference>
<evidence type="ECO:0000256" key="1">
    <source>
        <dbReference type="ARBA" id="ARBA00023015"/>
    </source>
</evidence>
<sequence length="157" mass="17627">MDTLNIRIIETLQQRGDITNAELAEVVNSTPSTCLRRVRDLQNAGILTKNIYLVDSAKLGRGLRAIITATTKDYNLAKRAAFAKRVEAEPAIAYAYGVTGELDAILIGNFQNMVEYQEVCDRLFDDDENIVRYTTHFVSETYKDAPAIPCDVLRPKR</sequence>
<dbReference type="InterPro" id="IPR011008">
    <property type="entry name" value="Dimeric_a/b-barrel"/>
</dbReference>
<evidence type="ECO:0000256" key="3">
    <source>
        <dbReference type="ARBA" id="ARBA00023163"/>
    </source>
</evidence>
<dbReference type="GO" id="GO:0006355">
    <property type="term" value="P:regulation of DNA-templated transcription"/>
    <property type="evidence" value="ECO:0007669"/>
    <property type="project" value="UniProtKB-ARBA"/>
</dbReference>
<dbReference type="PANTHER" id="PTHR30154">
    <property type="entry name" value="LEUCINE-RESPONSIVE REGULATORY PROTEIN"/>
    <property type="match status" value="1"/>
</dbReference>
<keyword evidence="2" id="KW-0238">DNA-binding</keyword>
<dbReference type="InterPro" id="IPR036390">
    <property type="entry name" value="WH_DNA-bd_sf"/>
</dbReference>
<dbReference type="GO" id="GO:0005829">
    <property type="term" value="C:cytosol"/>
    <property type="evidence" value="ECO:0007669"/>
    <property type="project" value="TreeGrafter"/>
</dbReference>
<dbReference type="SMART" id="SM00344">
    <property type="entry name" value="HTH_ASNC"/>
    <property type="match status" value="1"/>
</dbReference>
<dbReference type="GO" id="GO:0043200">
    <property type="term" value="P:response to amino acid"/>
    <property type="evidence" value="ECO:0007669"/>
    <property type="project" value="TreeGrafter"/>
</dbReference>
<dbReference type="InterPro" id="IPR019888">
    <property type="entry name" value="Tscrpt_reg_AsnC-like"/>
</dbReference>
<keyword evidence="1" id="KW-0805">Transcription regulation</keyword>
<dbReference type="AlphaFoldDB" id="A0A2T6CD16"/>
<dbReference type="InterPro" id="IPR011991">
    <property type="entry name" value="ArsR-like_HTH"/>
</dbReference>
<dbReference type="EMBL" id="QBKU01000007">
    <property type="protein sequence ID" value="PTX73406.1"/>
    <property type="molecule type" value="Genomic_DNA"/>
</dbReference>
<dbReference type="Gene3D" id="3.30.70.920">
    <property type="match status" value="1"/>
</dbReference>
<protein>
    <submittedName>
        <fullName evidence="5">AsnC family transcriptional regulator</fullName>
    </submittedName>
</protein>
<dbReference type="InterPro" id="IPR000485">
    <property type="entry name" value="AsnC-type_HTH_dom"/>
</dbReference>
<dbReference type="Pfam" id="PF01037">
    <property type="entry name" value="AsnC_trans_reg"/>
    <property type="match status" value="1"/>
</dbReference>
<organism evidence="5 6">
    <name type="scientific">Sulfitobacter mediterraneus</name>
    <dbReference type="NCBI Taxonomy" id="83219"/>
    <lineage>
        <taxon>Bacteria</taxon>
        <taxon>Pseudomonadati</taxon>
        <taxon>Pseudomonadota</taxon>
        <taxon>Alphaproteobacteria</taxon>
        <taxon>Rhodobacterales</taxon>
        <taxon>Roseobacteraceae</taxon>
        <taxon>Sulfitobacter</taxon>
    </lineage>
</organism>
<dbReference type="InterPro" id="IPR019887">
    <property type="entry name" value="Tscrpt_reg_AsnC/Lrp_C"/>
</dbReference>
<dbReference type="GO" id="GO:0043565">
    <property type="term" value="F:sequence-specific DNA binding"/>
    <property type="evidence" value="ECO:0007669"/>
    <property type="project" value="InterPro"/>
</dbReference>
<name>A0A2T6CD16_9RHOB</name>